<feature type="domain" description="Calcineurin-like phosphoesterase" evidence="3">
    <location>
        <begin position="5"/>
        <end position="205"/>
    </location>
</feature>
<dbReference type="GO" id="GO:0009166">
    <property type="term" value="P:nucleotide catabolic process"/>
    <property type="evidence" value="ECO:0007669"/>
    <property type="project" value="InterPro"/>
</dbReference>
<organism evidence="5 6">
    <name type="scientific">Texcoconibacillus texcoconensis</name>
    <dbReference type="NCBI Taxonomy" id="1095777"/>
    <lineage>
        <taxon>Bacteria</taxon>
        <taxon>Bacillati</taxon>
        <taxon>Bacillota</taxon>
        <taxon>Bacilli</taxon>
        <taxon>Bacillales</taxon>
        <taxon>Bacillaceae</taxon>
        <taxon>Texcoconibacillus</taxon>
    </lineage>
</organism>
<dbReference type="PIRSF" id="PIRSF036361">
    <property type="entry name" value="YunD"/>
    <property type="match status" value="1"/>
</dbReference>
<evidence type="ECO:0000256" key="2">
    <source>
        <dbReference type="RuleBase" id="RU362119"/>
    </source>
</evidence>
<dbReference type="InterPro" id="IPR008334">
    <property type="entry name" value="5'-Nucleotdase_C"/>
</dbReference>
<dbReference type="Pfam" id="PF02872">
    <property type="entry name" value="5_nucleotid_C"/>
    <property type="match status" value="1"/>
</dbReference>
<dbReference type="AlphaFoldDB" id="A0A840QQ84"/>
<dbReference type="InterPro" id="IPR036907">
    <property type="entry name" value="5'-Nucleotdase_C_sf"/>
</dbReference>
<sequence length="459" mass="50976">MTQRIRIIHTNDLHSQFDRWPALVHAVREKRHEAIKNGEDSLVFDIGDHCDRSHPITEALLGKGNVQLLNDVEYDAVTIGNNEGMTLPKTALESLYKGANFPVVLSNLKHLNGEKPEWCESVKWFELNGGIKVAVLGVTVAYPAFYEPLGWKVLPPIENLRTIVDQVKDEADVLICLSHLGLHKDEVLAEEIPELDVVLGAHTHHVLEQGVCVNGVLINQAGRSGSHVGEVTLTVCSTSKQVLSSSAQTDAIPATQPPDEQAQQKIQLLRKQAAQKMSEAVAYLSDPLLIDWQTESPFASLLAEAMREWSNTDIAMINAGVLLQPLSKGEVTKAGLHEVCPHPINPAILTVSGQQLLEIIKYGQNRQLIEKQVKGFGFRGKQIGAMIYDGLTFPSSRDDHEGFYIHGEPLNFEKTYTLATVDMFTFGKLYPPISDHSSIRYLMPEFLRDIIAWKLSSFN</sequence>
<dbReference type="GO" id="GO:0000166">
    <property type="term" value="F:nucleotide binding"/>
    <property type="evidence" value="ECO:0007669"/>
    <property type="project" value="UniProtKB-KW"/>
</dbReference>
<dbReference type="SUPFAM" id="SSF56300">
    <property type="entry name" value="Metallo-dependent phosphatases"/>
    <property type="match status" value="1"/>
</dbReference>
<evidence type="ECO:0000313" key="5">
    <source>
        <dbReference type="EMBL" id="MBB5173525.1"/>
    </source>
</evidence>
<dbReference type="InterPro" id="IPR029052">
    <property type="entry name" value="Metallo-depent_PP-like"/>
</dbReference>
<evidence type="ECO:0000313" key="6">
    <source>
        <dbReference type="Proteomes" id="UP000551878"/>
    </source>
</evidence>
<keyword evidence="2" id="KW-0378">Hydrolase</keyword>
<proteinExistence type="inferred from homology"/>
<comment type="similarity">
    <text evidence="2">Belongs to the 5'-nucleotidase family.</text>
</comment>
<evidence type="ECO:0000259" key="3">
    <source>
        <dbReference type="Pfam" id="PF00149"/>
    </source>
</evidence>
<evidence type="ECO:0000256" key="1">
    <source>
        <dbReference type="ARBA" id="ARBA00022729"/>
    </source>
</evidence>
<comment type="caution">
    <text evidence="5">The sequence shown here is derived from an EMBL/GenBank/DDBJ whole genome shotgun (WGS) entry which is preliminary data.</text>
</comment>
<dbReference type="Gene3D" id="3.60.21.10">
    <property type="match status" value="1"/>
</dbReference>
<reference evidence="5 6" key="1">
    <citation type="submission" date="2020-08" db="EMBL/GenBank/DDBJ databases">
        <title>Genomic Encyclopedia of Type Strains, Phase IV (KMG-IV): sequencing the most valuable type-strain genomes for metagenomic binning, comparative biology and taxonomic classification.</title>
        <authorList>
            <person name="Goeker M."/>
        </authorList>
    </citation>
    <scope>NUCLEOTIDE SEQUENCE [LARGE SCALE GENOMIC DNA]</scope>
    <source>
        <strain evidence="5 6">DSM 24696</strain>
    </source>
</reference>
<dbReference type="RefSeq" id="WP_184663968.1">
    <property type="nucleotide sequence ID" value="NZ_JACHHB010000006.1"/>
</dbReference>
<dbReference type="EMBL" id="JACHHB010000006">
    <property type="protein sequence ID" value="MBB5173525.1"/>
    <property type="molecule type" value="Genomic_DNA"/>
</dbReference>
<dbReference type="GO" id="GO:0046872">
    <property type="term" value="F:metal ion binding"/>
    <property type="evidence" value="ECO:0007669"/>
    <property type="project" value="InterPro"/>
</dbReference>
<dbReference type="PANTHER" id="PTHR11575">
    <property type="entry name" value="5'-NUCLEOTIDASE-RELATED"/>
    <property type="match status" value="1"/>
</dbReference>
<gene>
    <name evidence="5" type="ORF">HNQ41_001712</name>
</gene>
<protein>
    <submittedName>
        <fullName evidence="5">2',3'-cyclic-nucleotide 2'-phosphodiesterase (5'-nucleotidase family)</fullName>
    </submittedName>
</protein>
<dbReference type="PANTHER" id="PTHR11575:SF23">
    <property type="entry name" value="5-NUCLEOTIDASE FAMILY PROTEIN"/>
    <property type="match status" value="1"/>
</dbReference>
<dbReference type="Gene3D" id="3.90.780.10">
    <property type="entry name" value="5'-Nucleotidase, C-terminal domain"/>
    <property type="match status" value="1"/>
</dbReference>
<dbReference type="Proteomes" id="UP000551878">
    <property type="component" value="Unassembled WGS sequence"/>
</dbReference>
<accession>A0A840QQ84</accession>
<dbReference type="GO" id="GO:0008253">
    <property type="term" value="F:5'-nucleotidase activity"/>
    <property type="evidence" value="ECO:0007669"/>
    <property type="project" value="TreeGrafter"/>
</dbReference>
<dbReference type="SUPFAM" id="SSF55816">
    <property type="entry name" value="5'-nucleotidase (syn. UDP-sugar hydrolase), C-terminal domain"/>
    <property type="match status" value="1"/>
</dbReference>
<keyword evidence="1" id="KW-0732">Signal</keyword>
<feature type="domain" description="5'-Nucleotidase C-terminal" evidence="4">
    <location>
        <begin position="292"/>
        <end position="423"/>
    </location>
</feature>
<name>A0A840QQ84_9BACI</name>
<dbReference type="InterPro" id="IPR004843">
    <property type="entry name" value="Calcineurin-like_PHP"/>
</dbReference>
<evidence type="ECO:0000259" key="4">
    <source>
        <dbReference type="Pfam" id="PF02872"/>
    </source>
</evidence>
<dbReference type="Pfam" id="PF00149">
    <property type="entry name" value="Metallophos"/>
    <property type="match status" value="1"/>
</dbReference>
<keyword evidence="2" id="KW-0547">Nucleotide-binding</keyword>
<dbReference type="CDD" id="cd00845">
    <property type="entry name" value="MPP_UshA_N_like"/>
    <property type="match status" value="1"/>
</dbReference>
<dbReference type="PROSITE" id="PS00785">
    <property type="entry name" value="5_NUCLEOTIDASE_1"/>
    <property type="match status" value="1"/>
</dbReference>
<dbReference type="InterPro" id="IPR011240">
    <property type="entry name" value="Pesterase_YunD"/>
</dbReference>
<dbReference type="GO" id="GO:0030288">
    <property type="term" value="C:outer membrane-bounded periplasmic space"/>
    <property type="evidence" value="ECO:0007669"/>
    <property type="project" value="TreeGrafter"/>
</dbReference>
<keyword evidence="6" id="KW-1185">Reference proteome</keyword>
<dbReference type="InterPro" id="IPR006146">
    <property type="entry name" value="5'-Nucleotdase_CS"/>
</dbReference>
<dbReference type="PRINTS" id="PR01607">
    <property type="entry name" value="APYRASEFAMLY"/>
</dbReference>
<dbReference type="InterPro" id="IPR006179">
    <property type="entry name" value="5_nucleotidase/apyrase"/>
</dbReference>
<dbReference type="GO" id="GO:0008768">
    <property type="term" value="F:UDP-sugar diphosphatase activity"/>
    <property type="evidence" value="ECO:0007669"/>
    <property type="project" value="TreeGrafter"/>
</dbReference>